<dbReference type="Gene3D" id="3.30.565.10">
    <property type="entry name" value="Histidine kinase-like ATPase, C-terminal domain"/>
    <property type="match status" value="1"/>
</dbReference>
<dbReference type="EMBL" id="CP012600">
    <property type="protein sequence ID" value="ALC80640.1"/>
    <property type="molecule type" value="Genomic_DNA"/>
</dbReference>
<evidence type="ECO:0000256" key="1">
    <source>
        <dbReference type="ARBA" id="ARBA00000085"/>
    </source>
</evidence>
<keyword evidence="9" id="KW-0902">Two-component regulatory system</keyword>
<dbReference type="FunFam" id="3.30.565.10:FF:000006">
    <property type="entry name" value="Sensor histidine kinase WalK"/>
    <property type="match status" value="1"/>
</dbReference>
<dbReference type="SUPFAM" id="SSF55874">
    <property type="entry name" value="ATPase domain of HSP90 chaperone/DNA topoisomerase II/histidine kinase"/>
    <property type="match status" value="1"/>
</dbReference>
<feature type="domain" description="Histidine kinase" evidence="11">
    <location>
        <begin position="15"/>
        <end position="127"/>
    </location>
</feature>
<evidence type="ECO:0000256" key="7">
    <source>
        <dbReference type="ARBA" id="ARBA00022777"/>
    </source>
</evidence>
<dbReference type="AlphaFoldDB" id="A0A0M4G6U3"/>
<evidence type="ECO:0000256" key="10">
    <source>
        <dbReference type="SAM" id="Phobius"/>
    </source>
</evidence>
<feature type="transmembrane region" description="Helical" evidence="10">
    <location>
        <begin position="119"/>
        <end position="148"/>
    </location>
</feature>
<evidence type="ECO:0000256" key="5">
    <source>
        <dbReference type="ARBA" id="ARBA00022679"/>
    </source>
</evidence>
<dbReference type="InterPro" id="IPR005467">
    <property type="entry name" value="His_kinase_dom"/>
</dbReference>
<reference evidence="12 13" key="2">
    <citation type="journal article" date="2016" name="Int. J. Syst. Evol. Microbiol.">
        <title>Bacillus gobiensis sp. nov., isolated from a soil sample.</title>
        <authorList>
            <person name="Liu B."/>
            <person name="Liu G.H."/>
            <person name="Cetin S."/>
            <person name="Schumann P."/>
            <person name="Pan Z.Z."/>
            <person name="Chen Q.Q."/>
        </authorList>
    </citation>
    <scope>NUCLEOTIDE SEQUENCE [LARGE SCALE GENOMIC DNA]</scope>
    <source>
        <strain evidence="12 13">FJAT-4402</strain>
    </source>
</reference>
<evidence type="ECO:0000256" key="9">
    <source>
        <dbReference type="ARBA" id="ARBA00023012"/>
    </source>
</evidence>
<evidence type="ECO:0000313" key="12">
    <source>
        <dbReference type="EMBL" id="ALC80640.1"/>
    </source>
</evidence>
<dbReference type="InterPro" id="IPR004358">
    <property type="entry name" value="Sig_transdc_His_kin-like_C"/>
</dbReference>
<keyword evidence="5" id="KW-0808">Transferase</keyword>
<evidence type="ECO:0000256" key="8">
    <source>
        <dbReference type="ARBA" id="ARBA00022840"/>
    </source>
</evidence>
<keyword evidence="10" id="KW-1133">Transmembrane helix</keyword>
<dbReference type="PROSITE" id="PS50109">
    <property type="entry name" value="HIS_KIN"/>
    <property type="match status" value="1"/>
</dbReference>
<dbReference type="PRINTS" id="PR00344">
    <property type="entry name" value="BCTRLSENSOR"/>
</dbReference>
<dbReference type="STRING" id="1441095.AM592_02855"/>
<dbReference type="CDD" id="cd00075">
    <property type="entry name" value="HATPase"/>
    <property type="match status" value="1"/>
</dbReference>
<evidence type="ECO:0000313" key="13">
    <source>
        <dbReference type="Proteomes" id="UP000067625"/>
    </source>
</evidence>
<evidence type="ECO:0000256" key="4">
    <source>
        <dbReference type="ARBA" id="ARBA00022553"/>
    </source>
</evidence>
<dbReference type="PANTHER" id="PTHR43711:SF26">
    <property type="entry name" value="SENSOR HISTIDINE KINASE RCSC"/>
    <property type="match status" value="1"/>
</dbReference>
<organism evidence="12 13">
    <name type="scientific">Bacillus gobiensis</name>
    <dbReference type="NCBI Taxonomy" id="1441095"/>
    <lineage>
        <taxon>Bacteria</taxon>
        <taxon>Bacillati</taxon>
        <taxon>Bacillota</taxon>
        <taxon>Bacilli</taxon>
        <taxon>Bacillales</taxon>
        <taxon>Bacillaceae</taxon>
        <taxon>Bacillus</taxon>
    </lineage>
</organism>
<reference evidence="13" key="1">
    <citation type="submission" date="2015-08" db="EMBL/GenBank/DDBJ databases">
        <title>Genome sequencing project for genomic taxonomy and phylogenomics of Bacillus-like bacteria.</title>
        <authorList>
            <person name="Liu B."/>
            <person name="Wang J."/>
            <person name="Zhu Y."/>
            <person name="Liu G."/>
            <person name="Chen Q."/>
            <person name="Chen Z."/>
            <person name="Lan J."/>
            <person name="Che J."/>
            <person name="Ge C."/>
            <person name="Shi H."/>
            <person name="Pan Z."/>
            <person name="Liu X."/>
        </authorList>
    </citation>
    <scope>NUCLEOTIDE SEQUENCE [LARGE SCALE GENOMIC DNA]</scope>
    <source>
        <strain evidence="13">FJAT-4402</strain>
    </source>
</reference>
<dbReference type="PATRIC" id="fig|1441095.3.peg.624"/>
<dbReference type="InterPro" id="IPR050736">
    <property type="entry name" value="Sensor_HK_Regulatory"/>
</dbReference>
<evidence type="ECO:0000256" key="3">
    <source>
        <dbReference type="ARBA" id="ARBA00012438"/>
    </source>
</evidence>
<evidence type="ECO:0000256" key="6">
    <source>
        <dbReference type="ARBA" id="ARBA00022741"/>
    </source>
</evidence>
<dbReference type="PANTHER" id="PTHR43711">
    <property type="entry name" value="TWO-COMPONENT HISTIDINE KINASE"/>
    <property type="match status" value="1"/>
</dbReference>
<dbReference type="Pfam" id="PF02518">
    <property type="entry name" value="HATPase_c"/>
    <property type="match status" value="1"/>
</dbReference>
<evidence type="ECO:0000256" key="2">
    <source>
        <dbReference type="ARBA" id="ARBA00004651"/>
    </source>
</evidence>
<keyword evidence="4" id="KW-0597">Phosphoprotein</keyword>
<dbReference type="SMART" id="SM00387">
    <property type="entry name" value="HATPase_c"/>
    <property type="match status" value="1"/>
</dbReference>
<dbReference type="Proteomes" id="UP000067625">
    <property type="component" value="Chromosome"/>
</dbReference>
<keyword evidence="10" id="KW-0812">Transmembrane</keyword>
<keyword evidence="6" id="KW-0547">Nucleotide-binding</keyword>
<dbReference type="InterPro" id="IPR036890">
    <property type="entry name" value="HATPase_C_sf"/>
</dbReference>
<protein>
    <recommendedName>
        <fullName evidence="3">histidine kinase</fullName>
        <ecNumber evidence="3">2.7.13.3</ecNumber>
    </recommendedName>
</protein>
<dbReference type="GO" id="GO:0000160">
    <property type="term" value="P:phosphorelay signal transduction system"/>
    <property type="evidence" value="ECO:0007669"/>
    <property type="project" value="UniProtKB-KW"/>
</dbReference>
<gene>
    <name evidence="12" type="ORF">AM592_02855</name>
</gene>
<comment type="catalytic activity">
    <reaction evidence="1">
        <text>ATP + protein L-histidine = ADP + protein N-phospho-L-histidine.</text>
        <dbReference type="EC" id="2.7.13.3"/>
    </reaction>
</comment>
<keyword evidence="13" id="KW-1185">Reference proteome</keyword>
<sequence>MWIGNLTEGIKGKYDTDKIKQVFLNLFHNAVQHTDPNTGNIKLSLMIADNQVELSIRDNGTGIETENLPYIFDRFYRIDRSLTRQYGGAGLGLSITKTIVNAHEGTIAVNSRVGKGSTFLIYLSNIVGSASALSFLLTLALPLFLLAISLCFDCSNGFFE</sequence>
<dbReference type="GO" id="GO:0005886">
    <property type="term" value="C:plasma membrane"/>
    <property type="evidence" value="ECO:0007669"/>
    <property type="project" value="UniProtKB-SubCell"/>
</dbReference>
<dbReference type="GO" id="GO:0005524">
    <property type="term" value="F:ATP binding"/>
    <property type="evidence" value="ECO:0007669"/>
    <property type="project" value="UniProtKB-KW"/>
</dbReference>
<keyword evidence="10" id="KW-0472">Membrane</keyword>
<comment type="subcellular location">
    <subcellularLocation>
        <location evidence="2">Cell membrane</location>
        <topology evidence="2">Multi-pass membrane protein</topology>
    </subcellularLocation>
</comment>
<dbReference type="GO" id="GO:0004673">
    <property type="term" value="F:protein histidine kinase activity"/>
    <property type="evidence" value="ECO:0007669"/>
    <property type="project" value="UniProtKB-EC"/>
</dbReference>
<name>A0A0M4G6U3_9BACI</name>
<dbReference type="EC" id="2.7.13.3" evidence="3"/>
<dbReference type="InterPro" id="IPR003594">
    <property type="entry name" value="HATPase_dom"/>
</dbReference>
<proteinExistence type="predicted"/>
<dbReference type="OrthoDB" id="9813151at2"/>
<keyword evidence="8" id="KW-0067">ATP-binding</keyword>
<evidence type="ECO:0000259" key="11">
    <source>
        <dbReference type="PROSITE" id="PS50109"/>
    </source>
</evidence>
<keyword evidence="7" id="KW-0418">Kinase</keyword>
<accession>A0A0M4G6U3</accession>